<feature type="coiled-coil region" evidence="1">
    <location>
        <begin position="117"/>
        <end position="144"/>
    </location>
</feature>
<protein>
    <recommendedName>
        <fullName evidence="3">C2H2-type domain-containing protein</fullName>
    </recommendedName>
</protein>
<name>A0A6C0D8P2_9ZZZZ</name>
<evidence type="ECO:0008006" key="3">
    <source>
        <dbReference type="Google" id="ProtNLM"/>
    </source>
</evidence>
<dbReference type="EMBL" id="MN739551">
    <property type="protein sequence ID" value="QHT12831.1"/>
    <property type="molecule type" value="Genomic_DNA"/>
</dbReference>
<sequence length="329" mass="38440">MEANAKTPENIAKYVCKLCYFKCSKESDYKRHILTRKHLRLINANDGLVKKGADKMFACECGKIYKHMSSLCKHKKICKNAENNIENITEETIINNSDNKNDFQLLAELFKMQMNENHELKEVMKEQTKQINEQFKENQKLHQQLIEIAKEGKTTNNNCTNNNTNNFNLQFFLNEQCKDALNIMDFINQLKVQLSDLDMVGRIGYTEGISKIFIRGLKELDVFKRPVHCSDLKREVLYVKDKDAWEKDNDDKNKMKTAIKFIAAKNLKQLNEWKDENPESDDYDSKKHMEYHNIIINATGGSTSEEDDKNFNKIIKNVAKESVIDKEKY</sequence>
<dbReference type="AlphaFoldDB" id="A0A6C0D8P2"/>
<evidence type="ECO:0000313" key="2">
    <source>
        <dbReference type="EMBL" id="QHT12831.1"/>
    </source>
</evidence>
<keyword evidence="1" id="KW-0175">Coiled coil</keyword>
<proteinExistence type="predicted"/>
<evidence type="ECO:0000256" key="1">
    <source>
        <dbReference type="SAM" id="Coils"/>
    </source>
</evidence>
<accession>A0A6C0D8P2</accession>
<reference evidence="2" key="1">
    <citation type="journal article" date="2020" name="Nature">
        <title>Giant virus diversity and host interactions through global metagenomics.</title>
        <authorList>
            <person name="Schulz F."/>
            <person name="Roux S."/>
            <person name="Paez-Espino D."/>
            <person name="Jungbluth S."/>
            <person name="Walsh D.A."/>
            <person name="Denef V.J."/>
            <person name="McMahon K.D."/>
            <person name="Konstantinidis K.T."/>
            <person name="Eloe-Fadrosh E.A."/>
            <person name="Kyrpides N.C."/>
            <person name="Woyke T."/>
        </authorList>
    </citation>
    <scope>NUCLEOTIDE SEQUENCE</scope>
    <source>
        <strain evidence="2">GVMAG-M-3300023174-130</strain>
    </source>
</reference>
<organism evidence="2">
    <name type="scientific">viral metagenome</name>
    <dbReference type="NCBI Taxonomy" id="1070528"/>
    <lineage>
        <taxon>unclassified sequences</taxon>
        <taxon>metagenomes</taxon>
        <taxon>organismal metagenomes</taxon>
    </lineage>
</organism>